<dbReference type="Proteomes" id="UP000437068">
    <property type="component" value="Unassembled WGS sequence"/>
</dbReference>
<keyword evidence="8" id="KW-0732">Signal</keyword>
<keyword evidence="19" id="KW-1185">Reference proteome</keyword>
<proteinExistence type="inferred from homology"/>
<evidence type="ECO:0000256" key="8">
    <source>
        <dbReference type="SAM" id="SignalP"/>
    </source>
</evidence>
<protein>
    <recommendedName>
        <fullName evidence="6">Elicitin</fullName>
    </recommendedName>
</protein>
<evidence type="ECO:0000313" key="10">
    <source>
        <dbReference type="EMBL" id="KAE8962113.1"/>
    </source>
</evidence>
<dbReference type="SUPFAM" id="SSF48647">
    <property type="entry name" value="Fungal elicitin"/>
    <property type="match status" value="1"/>
</dbReference>
<evidence type="ECO:0000256" key="4">
    <source>
        <dbReference type="ARBA" id="ARBA00022978"/>
    </source>
</evidence>
<dbReference type="SMART" id="SM01187">
    <property type="entry name" value="Elicitin"/>
    <property type="match status" value="1"/>
</dbReference>
<dbReference type="Pfam" id="PF00964">
    <property type="entry name" value="Elicitin"/>
    <property type="match status" value="1"/>
</dbReference>
<organism evidence="13 22">
    <name type="scientific">Phytophthora fragariae</name>
    <dbReference type="NCBI Taxonomy" id="53985"/>
    <lineage>
        <taxon>Eukaryota</taxon>
        <taxon>Sar</taxon>
        <taxon>Stramenopiles</taxon>
        <taxon>Oomycota</taxon>
        <taxon>Peronosporomycetes</taxon>
        <taxon>Peronosporales</taxon>
        <taxon>Peronosporaceae</taxon>
        <taxon>Phytophthora</taxon>
    </lineage>
</organism>
<dbReference type="EMBL" id="QXFZ01005127">
    <property type="protein sequence ID" value="KAE9061857.1"/>
    <property type="molecule type" value="Genomic_DNA"/>
</dbReference>
<evidence type="ECO:0000313" key="21">
    <source>
        <dbReference type="Proteomes" id="UP000440367"/>
    </source>
</evidence>
<dbReference type="AlphaFoldDB" id="A0A6A3Q2K9"/>
<comment type="caution">
    <text evidence="13">The sequence shown here is derived from an EMBL/GenBank/DDBJ whole genome shotgun (WGS) entry which is preliminary data.</text>
</comment>
<dbReference type="Proteomes" id="UP000476176">
    <property type="component" value="Unassembled WGS sequence"/>
</dbReference>
<dbReference type="Proteomes" id="UP000440732">
    <property type="component" value="Unassembled WGS sequence"/>
</dbReference>
<evidence type="ECO:0000313" key="19">
    <source>
        <dbReference type="Proteomes" id="UP000433483"/>
    </source>
</evidence>
<name>A0A6A3Q2K9_9STRA</name>
<dbReference type="InterPro" id="IPR002200">
    <property type="entry name" value="Elicitin"/>
</dbReference>
<dbReference type="GO" id="GO:0052040">
    <property type="term" value="P:symbiont-mediated perturbation of host programmed cell death"/>
    <property type="evidence" value="ECO:0007669"/>
    <property type="project" value="UniProtKB-UniRule"/>
</dbReference>
<evidence type="ECO:0000313" key="16">
    <source>
        <dbReference type="EMBL" id="KAE9168667.1"/>
    </source>
</evidence>
<keyword evidence="4 6" id="KW-0928">Hypersensitive response elicitation</keyword>
<dbReference type="Proteomes" id="UP000440367">
    <property type="component" value="Unassembled WGS sequence"/>
</dbReference>
<dbReference type="EMBL" id="QXGF01005047">
    <property type="protein sequence ID" value="KAE8919034.1"/>
    <property type="molecule type" value="Genomic_DNA"/>
</dbReference>
<dbReference type="EMBL" id="QXGD01004821">
    <property type="protein sequence ID" value="KAE9168667.1"/>
    <property type="molecule type" value="Genomic_DNA"/>
</dbReference>
<evidence type="ECO:0000256" key="3">
    <source>
        <dbReference type="ARBA" id="ARBA00022525"/>
    </source>
</evidence>
<evidence type="ECO:0000313" key="15">
    <source>
        <dbReference type="EMBL" id="KAE9165314.1"/>
    </source>
</evidence>
<evidence type="ECO:0000313" key="23">
    <source>
        <dbReference type="Proteomes" id="UP000441208"/>
    </source>
</evidence>
<evidence type="ECO:0000313" key="22">
    <source>
        <dbReference type="Proteomes" id="UP000440732"/>
    </source>
</evidence>
<evidence type="ECO:0000256" key="5">
    <source>
        <dbReference type="ARBA" id="ARBA00023157"/>
    </source>
</evidence>
<dbReference type="EMBL" id="QXFX01005243">
    <property type="protein sequence ID" value="KAE9061331.1"/>
    <property type="molecule type" value="Genomic_DNA"/>
</dbReference>
<dbReference type="InterPro" id="IPR036470">
    <property type="entry name" value="Elicitin_sf"/>
</dbReference>
<dbReference type="EMBL" id="QXGA01005366">
    <property type="protein sequence ID" value="KAE9067496.1"/>
    <property type="molecule type" value="Genomic_DNA"/>
</dbReference>
<accession>A0A6A3Q2K9</accession>
<comment type="subcellular location">
    <subcellularLocation>
        <location evidence="1 6">Secreted</location>
    </subcellularLocation>
</comment>
<comment type="similarity">
    <text evidence="2 6">Belongs to the elicitin family.</text>
</comment>
<dbReference type="Proteomes" id="UP000429523">
    <property type="component" value="Unassembled WGS sequence"/>
</dbReference>
<keyword evidence="5 6" id="KW-1015">Disulfide bond</keyword>
<evidence type="ECO:0000256" key="1">
    <source>
        <dbReference type="ARBA" id="ARBA00004613"/>
    </source>
</evidence>
<evidence type="ECO:0000313" key="14">
    <source>
        <dbReference type="EMBL" id="KAE9163555.1"/>
    </source>
</evidence>
<evidence type="ECO:0000313" key="18">
    <source>
        <dbReference type="Proteomes" id="UP000429523"/>
    </source>
</evidence>
<dbReference type="EMBL" id="QXFW01005404">
    <property type="protein sequence ID" value="KAE8962113.1"/>
    <property type="molecule type" value="Genomic_DNA"/>
</dbReference>
<dbReference type="Gene3D" id="1.10.239.10">
    <property type="entry name" value="Elicitin domain"/>
    <property type="match status" value="1"/>
</dbReference>
<feature type="region of interest" description="Disordered" evidence="7">
    <location>
        <begin position="116"/>
        <end position="148"/>
    </location>
</feature>
<evidence type="ECO:0000313" key="26">
    <source>
        <dbReference type="Proteomes" id="UP000488956"/>
    </source>
</evidence>
<evidence type="ECO:0000313" key="13">
    <source>
        <dbReference type="EMBL" id="KAE9067496.1"/>
    </source>
</evidence>
<keyword evidence="3 6" id="KW-0964">Secreted</keyword>
<reference evidence="18 19" key="1">
    <citation type="submission" date="2018-08" db="EMBL/GenBank/DDBJ databases">
        <title>Genomic investigation of the strawberry pathogen Phytophthora fragariae indicates pathogenicity is determined by transcriptional variation in three key races.</title>
        <authorList>
            <person name="Adams T.M."/>
            <person name="Armitage A.D."/>
            <person name="Sobczyk M.K."/>
            <person name="Bates H.J."/>
            <person name="Dunwell J.M."/>
            <person name="Nellist C.F."/>
            <person name="Harrison R.J."/>
        </authorList>
    </citation>
    <scope>NUCLEOTIDE SEQUENCE [LARGE SCALE GENOMIC DNA]</scope>
    <source>
        <strain evidence="17 20">A4</strain>
        <strain evidence="16 21">BC-1</strain>
        <strain evidence="15 25">BC-23</strain>
        <strain evidence="14 19">NOV-27</strain>
        <strain evidence="13 22">NOV-5</strain>
        <strain evidence="12 23">NOV-71</strain>
        <strain evidence="9 18">NOV-9</strain>
        <strain evidence="11 26">ONT-3</strain>
        <strain evidence="10 24">SCRP245</strain>
    </source>
</reference>
<gene>
    <name evidence="17" type="ORF">PF001_g30176</name>
    <name evidence="16" type="ORF">PF002_g30559</name>
    <name evidence="15" type="ORF">PF004_g29543</name>
    <name evidence="14" type="ORF">PF005_g30397</name>
    <name evidence="13" type="ORF">PF006_g29989</name>
    <name evidence="12" type="ORF">PF007_g30110</name>
    <name evidence="9" type="ORF">PF009_g30653</name>
    <name evidence="11" type="ORF">PF010_g29857</name>
    <name evidence="10" type="ORF">PF011_g29506</name>
</gene>
<sequence>MERLSIVSATLTLLAITWSGIGLIDAKPCTGKDLSVFNQVSDQVNRCLQDSKLNFQIPPRSSLTTTQQSALCKSKTCQTMIGAVDDLDIPRCEAPFDKKNMTLQAGIDKFVSSCDTTTPAPSPMKRRKPFDASASGSDSYSKKRRPSNLAATVSFGTPQQLVVLLAVGMLSLGLVL</sequence>
<evidence type="ECO:0000313" key="25">
    <source>
        <dbReference type="Proteomes" id="UP000476176"/>
    </source>
</evidence>
<dbReference type="EMBL" id="QXGC01005433">
    <property type="protein sequence ID" value="KAE9165314.1"/>
    <property type="molecule type" value="Genomic_DNA"/>
</dbReference>
<comment type="function">
    <text evidence="6">Induces local and distal defense responses (incompatible hypersensitive reaction) in plants from the solanaceae and cruciferae families. Elicits leaf necrosis and causes the accumulation of pathogenesis-related proteins. Might interact with the lipidic molecules of the plasma membrane.</text>
</comment>
<feature type="signal peptide" evidence="8">
    <location>
        <begin position="1"/>
        <end position="26"/>
    </location>
</feature>
<evidence type="ECO:0000313" key="9">
    <source>
        <dbReference type="EMBL" id="KAE8919034.1"/>
    </source>
</evidence>
<dbReference type="GO" id="GO:0005576">
    <property type="term" value="C:extracellular region"/>
    <property type="evidence" value="ECO:0007669"/>
    <property type="project" value="UniProtKB-SubCell"/>
</dbReference>
<evidence type="ECO:0000313" key="11">
    <source>
        <dbReference type="EMBL" id="KAE9061331.1"/>
    </source>
</evidence>
<evidence type="ECO:0000313" key="17">
    <source>
        <dbReference type="EMBL" id="KAE9267223.1"/>
    </source>
</evidence>
<evidence type="ECO:0000313" key="20">
    <source>
        <dbReference type="Proteomes" id="UP000437068"/>
    </source>
</evidence>
<dbReference type="Proteomes" id="UP000441208">
    <property type="component" value="Unassembled WGS sequence"/>
</dbReference>
<evidence type="ECO:0000256" key="6">
    <source>
        <dbReference type="RuleBase" id="RU368111"/>
    </source>
</evidence>
<dbReference type="Proteomes" id="UP000433483">
    <property type="component" value="Unassembled WGS sequence"/>
</dbReference>
<dbReference type="EMBL" id="QXGE01005540">
    <property type="protein sequence ID" value="KAE9267223.1"/>
    <property type="molecule type" value="Genomic_DNA"/>
</dbReference>
<dbReference type="EMBL" id="QXGB01005266">
    <property type="protein sequence ID" value="KAE9163555.1"/>
    <property type="molecule type" value="Genomic_DNA"/>
</dbReference>
<evidence type="ECO:0000256" key="7">
    <source>
        <dbReference type="SAM" id="MobiDB-lite"/>
    </source>
</evidence>
<evidence type="ECO:0000313" key="12">
    <source>
        <dbReference type="EMBL" id="KAE9061857.1"/>
    </source>
</evidence>
<dbReference type="OrthoDB" id="162723at2759"/>
<dbReference type="Proteomes" id="UP000460718">
    <property type="component" value="Unassembled WGS sequence"/>
</dbReference>
<feature type="chain" id="PRO_5033522744" description="Elicitin" evidence="8">
    <location>
        <begin position="27"/>
        <end position="176"/>
    </location>
</feature>
<evidence type="ECO:0000256" key="2">
    <source>
        <dbReference type="ARBA" id="ARBA00009544"/>
    </source>
</evidence>
<dbReference type="Proteomes" id="UP000488956">
    <property type="component" value="Unassembled WGS sequence"/>
</dbReference>
<evidence type="ECO:0000313" key="24">
    <source>
        <dbReference type="Proteomes" id="UP000460718"/>
    </source>
</evidence>